<evidence type="ECO:0000259" key="9">
    <source>
        <dbReference type="PROSITE" id="PS00794"/>
    </source>
</evidence>
<dbReference type="GO" id="GO:0005524">
    <property type="term" value="F:ATP binding"/>
    <property type="evidence" value="ECO:0007669"/>
    <property type="project" value="UniProtKB-KW"/>
</dbReference>
<comment type="pathway">
    <text evidence="2">Cofactor biosynthesis; tetrahydrofolate biosynthesis; 2-amino-4-hydroxy-6-hydroxymethyl-7,8-dihydropteridine diphosphate from 7,8-dihydroneopterin triphosphate: step 4/4.</text>
</comment>
<evidence type="ECO:0000256" key="4">
    <source>
        <dbReference type="ARBA" id="ARBA00022679"/>
    </source>
</evidence>
<dbReference type="Pfam" id="PF01288">
    <property type="entry name" value="HPPK"/>
    <property type="match status" value="1"/>
</dbReference>
<protein>
    <recommendedName>
        <fullName evidence="3">2-amino-4-hydroxy-6-hydroxymethyldihydropteridine diphosphokinase</fullName>
        <ecNumber evidence="3">2.7.6.3</ecNumber>
    </recommendedName>
</protein>
<dbReference type="InterPro" id="IPR000550">
    <property type="entry name" value="Hppk"/>
</dbReference>
<evidence type="ECO:0000256" key="7">
    <source>
        <dbReference type="ARBA" id="ARBA00022840"/>
    </source>
</evidence>
<evidence type="ECO:0000313" key="10">
    <source>
        <dbReference type="EMBL" id="SMP30798.1"/>
    </source>
</evidence>
<proteinExistence type="predicted"/>
<keyword evidence="11" id="KW-1185">Reference proteome</keyword>
<evidence type="ECO:0000256" key="1">
    <source>
        <dbReference type="ARBA" id="ARBA00000198"/>
    </source>
</evidence>
<name>A0AA45WS25_9BACL</name>
<dbReference type="GO" id="GO:0016301">
    <property type="term" value="F:kinase activity"/>
    <property type="evidence" value="ECO:0007669"/>
    <property type="project" value="UniProtKB-KW"/>
</dbReference>
<dbReference type="GO" id="GO:0003848">
    <property type="term" value="F:2-amino-4-hydroxy-6-hydroxymethyldihydropteridine diphosphokinase activity"/>
    <property type="evidence" value="ECO:0007669"/>
    <property type="project" value="UniProtKB-EC"/>
</dbReference>
<dbReference type="Proteomes" id="UP001157946">
    <property type="component" value="Unassembled WGS sequence"/>
</dbReference>
<dbReference type="Gene3D" id="3.30.70.560">
    <property type="entry name" value="7,8-Dihydro-6-hydroxymethylpterin-pyrophosphokinase HPPK"/>
    <property type="match status" value="1"/>
</dbReference>
<comment type="catalytic activity">
    <reaction evidence="1">
        <text>6-hydroxymethyl-7,8-dihydropterin + ATP = (7,8-dihydropterin-6-yl)methyl diphosphate + AMP + H(+)</text>
        <dbReference type="Rhea" id="RHEA:11412"/>
        <dbReference type="ChEBI" id="CHEBI:15378"/>
        <dbReference type="ChEBI" id="CHEBI:30616"/>
        <dbReference type="ChEBI" id="CHEBI:44841"/>
        <dbReference type="ChEBI" id="CHEBI:72950"/>
        <dbReference type="ChEBI" id="CHEBI:456215"/>
        <dbReference type="EC" id="2.7.6.3"/>
    </reaction>
</comment>
<dbReference type="PANTHER" id="PTHR43071">
    <property type="entry name" value="2-AMINO-4-HYDROXY-6-HYDROXYMETHYLDIHYDROPTERIDINE PYROPHOSPHOKINASE"/>
    <property type="match status" value="1"/>
</dbReference>
<evidence type="ECO:0000256" key="8">
    <source>
        <dbReference type="ARBA" id="ARBA00022909"/>
    </source>
</evidence>
<gene>
    <name evidence="10" type="ORF">SAMN06265361_107117</name>
</gene>
<dbReference type="CDD" id="cd00483">
    <property type="entry name" value="HPPK"/>
    <property type="match status" value="1"/>
</dbReference>
<sequence>MSRKMRAYLGLGGNMGDRLSLLSQAVKLLDLTQGISVNRISSIYETAPVGLLEQPHFYNLVVEIQTTLTPAELLRVALAIEKKLHRVRHKRWGPRTIDIDLLLYDDRMIQREELEIPHPRMHERAFVLIPLMEIAGDIAIPGTGTRLSQYIAQLPAEQEITKLDDVLLPVLERNGS</sequence>
<feature type="domain" description="7,8-dihydro-6-hydroxymethylpterin-pyrophosphokinase" evidence="9">
    <location>
        <begin position="91"/>
        <end position="102"/>
    </location>
</feature>
<dbReference type="EMBL" id="FXTU01000007">
    <property type="protein sequence ID" value="SMP30798.1"/>
    <property type="molecule type" value="Genomic_DNA"/>
</dbReference>
<accession>A0AA45WS25</accession>
<keyword evidence="6" id="KW-0418">Kinase</keyword>
<reference evidence="10" key="1">
    <citation type="submission" date="2017-05" db="EMBL/GenBank/DDBJ databases">
        <authorList>
            <person name="Varghese N."/>
            <person name="Submissions S."/>
        </authorList>
    </citation>
    <scope>NUCLEOTIDE SEQUENCE</scope>
    <source>
        <strain evidence="10">DSM 45262</strain>
    </source>
</reference>
<dbReference type="GO" id="GO:0046656">
    <property type="term" value="P:folic acid biosynthetic process"/>
    <property type="evidence" value="ECO:0007669"/>
    <property type="project" value="UniProtKB-KW"/>
</dbReference>
<dbReference type="EC" id="2.7.6.3" evidence="3"/>
<evidence type="ECO:0000256" key="6">
    <source>
        <dbReference type="ARBA" id="ARBA00022777"/>
    </source>
</evidence>
<organism evidence="10 11">
    <name type="scientific">Laceyella tengchongensis</name>
    <dbReference type="NCBI Taxonomy" id="574699"/>
    <lineage>
        <taxon>Bacteria</taxon>
        <taxon>Bacillati</taxon>
        <taxon>Bacillota</taxon>
        <taxon>Bacilli</taxon>
        <taxon>Bacillales</taxon>
        <taxon>Thermoactinomycetaceae</taxon>
        <taxon>Laceyella</taxon>
    </lineage>
</organism>
<dbReference type="InterPro" id="IPR035907">
    <property type="entry name" value="Hppk_sf"/>
</dbReference>
<dbReference type="NCBIfam" id="TIGR01498">
    <property type="entry name" value="folK"/>
    <property type="match status" value="1"/>
</dbReference>
<evidence type="ECO:0000256" key="3">
    <source>
        <dbReference type="ARBA" id="ARBA00013253"/>
    </source>
</evidence>
<keyword evidence="8" id="KW-0289">Folate biosynthesis</keyword>
<evidence type="ECO:0000313" key="11">
    <source>
        <dbReference type="Proteomes" id="UP001157946"/>
    </source>
</evidence>
<evidence type="ECO:0000256" key="2">
    <source>
        <dbReference type="ARBA" id="ARBA00005051"/>
    </source>
</evidence>
<dbReference type="AlphaFoldDB" id="A0AA45WS25"/>
<keyword evidence="7" id="KW-0067">ATP-binding</keyword>
<dbReference type="PANTHER" id="PTHR43071:SF1">
    <property type="entry name" value="2-AMINO-4-HYDROXY-6-HYDROXYMETHYLDIHYDROPTERIDINE PYROPHOSPHOKINASE"/>
    <property type="match status" value="1"/>
</dbReference>
<dbReference type="SUPFAM" id="SSF55083">
    <property type="entry name" value="6-hydroxymethyl-7,8-dihydropterin pyrophosphokinase, HPPK"/>
    <property type="match status" value="1"/>
</dbReference>
<keyword evidence="5" id="KW-0547">Nucleotide-binding</keyword>
<comment type="caution">
    <text evidence="10">The sequence shown here is derived from an EMBL/GenBank/DDBJ whole genome shotgun (WGS) entry which is preliminary data.</text>
</comment>
<keyword evidence="4" id="KW-0808">Transferase</keyword>
<evidence type="ECO:0000256" key="5">
    <source>
        <dbReference type="ARBA" id="ARBA00022741"/>
    </source>
</evidence>
<dbReference type="PROSITE" id="PS00794">
    <property type="entry name" value="HPPK"/>
    <property type="match status" value="1"/>
</dbReference>